<comment type="function">
    <text evidence="2">Decarboxylates L-threonine-O-3-phosphate to yield (R)-1-amino-2-propanol O-2-phosphate, the precursor for the linkage between the nucleotide loop and the corrin ring in cobalamin.</text>
</comment>
<dbReference type="SUPFAM" id="SSF53383">
    <property type="entry name" value="PLP-dependent transferases"/>
    <property type="match status" value="1"/>
</dbReference>
<dbReference type="AlphaFoldDB" id="A0A2J6WKV3"/>
<comment type="catalytic activity">
    <reaction evidence="10">
        <text>O-phospho-L-threonine + H(+) = (R)-1-aminopropan-2-yl phosphate + CO2</text>
        <dbReference type="Rhea" id="RHEA:11492"/>
        <dbReference type="ChEBI" id="CHEBI:15378"/>
        <dbReference type="ChEBI" id="CHEBI:16526"/>
        <dbReference type="ChEBI" id="CHEBI:58563"/>
        <dbReference type="ChEBI" id="CHEBI:58675"/>
        <dbReference type="EC" id="4.1.1.81"/>
    </reaction>
</comment>
<accession>A0A2J6WKV3</accession>
<keyword evidence="7" id="KW-0808">Transferase</keyword>
<dbReference type="Pfam" id="PF00155">
    <property type="entry name" value="Aminotran_1_2"/>
    <property type="match status" value="1"/>
</dbReference>
<evidence type="ECO:0000256" key="1">
    <source>
        <dbReference type="ARBA" id="ARBA00001933"/>
    </source>
</evidence>
<protein>
    <recommendedName>
        <fullName evidence="4">threonine-phosphate decarboxylase</fullName>
        <ecNumber evidence="4">4.1.1.81</ecNumber>
    </recommendedName>
    <alternativeName>
        <fullName evidence="9">L-threonine-O-3-phosphate decarboxylase</fullName>
    </alternativeName>
</protein>
<name>A0A2J6WKV3_9BACT</name>
<evidence type="ECO:0000313" key="13">
    <source>
        <dbReference type="Proteomes" id="UP000242288"/>
    </source>
</evidence>
<evidence type="ECO:0000256" key="5">
    <source>
        <dbReference type="ARBA" id="ARBA00022573"/>
    </source>
</evidence>
<dbReference type="UniPathway" id="UPA00148"/>
<keyword evidence="8" id="KW-0663">Pyridoxal phosphate</keyword>
<dbReference type="GO" id="GO:0030170">
    <property type="term" value="F:pyridoxal phosphate binding"/>
    <property type="evidence" value="ECO:0007669"/>
    <property type="project" value="InterPro"/>
</dbReference>
<dbReference type="Proteomes" id="UP000242288">
    <property type="component" value="Unassembled WGS sequence"/>
</dbReference>
<keyword evidence="6" id="KW-0032">Aminotransferase</keyword>
<dbReference type="InterPro" id="IPR015424">
    <property type="entry name" value="PyrdxlP-dep_Trfase"/>
</dbReference>
<dbReference type="InterPro" id="IPR005860">
    <property type="entry name" value="CobD"/>
</dbReference>
<dbReference type="Gene3D" id="3.40.640.10">
    <property type="entry name" value="Type I PLP-dependent aspartate aminotransferase-like (Major domain)"/>
    <property type="match status" value="1"/>
</dbReference>
<dbReference type="EC" id="4.1.1.81" evidence="4"/>
<evidence type="ECO:0000256" key="7">
    <source>
        <dbReference type="ARBA" id="ARBA00022679"/>
    </source>
</evidence>
<evidence type="ECO:0000256" key="4">
    <source>
        <dbReference type="ARBA" id="ARBA00012285"/>
    </source>
</evidence>
<organism evidence="12 13">
    <name type="scientific">Thermodesulfovibrio aggregans</name>
    <dbReference type="NCBI Taxonomy" id="86166"/>
    <lineage>
        <taxon>Bacteria</taxon>
        <taxon>Pseudomonadati</taxon>
        <taxon>Nitrospirota</taxon>
        <taxon>Thermodesulfovibrionia</taxon>
        <taxon>Thermodesulfovibrionales</taxon>
        <taxon>Thermodesulfovibrionaceae</taxon>
        <taxon>Thermodesulfovibrio</taxon>
    </lineage>
</organism>
<proteinExistence type="predicted"/>
<reference evidence="12 13" key="1">
    <citation type="submission" date="2018-01" db="EMBL/GenBank/DDBJ databases">
        <title>Metagenomic assembled genomes from two thermal pools in the Uzon Caldera, Kamchatka, Russia.</title>
        <authorList>
            <person name="Wilkins L."/>
            <person name="Ettinger C."/>
        </authorList>
    </citation>
    <scope>NUCLEOTIDE SEQUENCE [LARGE SCALE GENOMIC DNA]</scope>
    <source>
        <strain evidence="12">ZAV-04</strain>
    </source>
</reference>
<dbReference type="CDD" id="cd00609">
    <property type="entry name" value="AAT_like"/>
    <property type="match status" value="1"/>
</dbReference>
<evidence type="ECO:0000256" key="8">
    <source>
        <dbReference type="ARBA" id="ARBA00022898"/>
    </source>
</evidence>
<dbReference type="EMBL" id="PNIO01000035">
    <property type="protein sequence ID" value="PMP71032.1"/>
    <property type="molecule type" value="Genomic_DNA"/>
</dbReference>
<evidence type="ECO:0000256" key="9">
    <source>
        <dbReference type="ARBA" id="ARBA00029996"/>
    </source>
</evidence>
<dbReference type="InterPro" id="IPR015421">
    <property type="entry name" value="PyrdxlP-dep_Trfase_major"/>
</dbReference>
<dbReference type="GO" id="GO:0048472">
    <property type="term" value="F:threonine-phosphate decarboxylase activity"/>
    <property type="evidence" value="ECO:0007669"/>
    <property type="project" value="UniProtKB-EC"/>
</dbReference>
<evidence type="ECO:0000256" key="10">
    <source>
        <dbReference type="ARBA" id="ARBA00048531"/>
    </source>
</evidence>
<comment type="caution">
    <text evidence="12">The sequence shown here is derived from an EMBL/GenBank/DDBJ whole genome shotgun (WGS) entry which is preliminary data.</text>
</comment>
<dbReference type="InterPro" id="IPR015422">
    <property type="entry name" value="PyrdxlP-dep_Trfase_small"/>
</dbReference>
<evidence type="ECO:0000313" key="12">
    <source>
        <dbReference type="EMBL" id="PMP71032.1"/>
    </source>
</evidence>
<feature type="domain" description="Aminotransferase class I/classII large" evidence="11">
    <location>
        <begin position="20"/>
        <end position="337"/>
    </location>
</feature>
<dbReference type="NCBIfam" id="TIGR01140">
    <property type="entry name" value="L_thr_O3P_dcar"/>
    <property type="match status" value="1"/>
</dbReference>
<comment type="cofactor">
    <cofactor evidence="1">
        <name>pyridoxal 5'-phosphate</name>
        <dbReference type="ChEBI" id="CHEBI:597326"/>
    </cofactor>
</comment>
<evidence type="ECO:0000256" key="2">
    <source>
        <dbReference type="ARBA" id="ARBA00003444"/>
    </source>
</evidence>
<comment type="pathway">
    <text evidence="3">Cofactor biosynthesis; adenosylcobalamin biosynthesis.</text>
</comment>
<keyword evidence="5" id="KW-0169">Cobalamin biosynthesis</keyword>
<evidence type="ECO:0000259" key="11">
    <source>
        <dbReference type="Pfam" id="PF00155"/>
    </source>
</evidence>
<dbReference type="GO" id="GO:0009236">
    <property type="term" value="P:cobalamin biosynthetic process"/>
    <property type="evidence" value="ECO:0007669"/>
    <property type="project" value="UniProtKB-UniPathway"/>
</dbReference>
<gene>
    <name evidence="12" type="ORF">C0186_04295</name>
</gene>
<dbReference type="Gene3D" id="3.90.1150.10">
    <property type="entry name" value="Aspartate Aminotransferase, domain 1"/>
    <property type="match status" value="1"/>
</dbReference>
<evidence type="ECO:0000256" key="3">
    <source>
        <dbReference type="ARBA" id="ARBA00004953"/>
    </source>
</evidence>
<evidence type="ECO:0000256" key="6">
    <source>
        <dbReference type="ARBA" id="ARBA00022576"/>
    </source>
</evidence>
<dbReference type="PANTHER" id="PTHR42885:SF2">
    <property type="entry name" value="HISTIDINOL-PHOSPHATE AMINOTRANSFERASE"/>
    <property type="match status" value="1"/>
</dbReference>
<dbReference type="InterPro" id="IPR004839">
    <property type="entry name" value="Aminotransferase_I/II_large"/>
</dbReference>
<dbReference type="PANTHER" id="PTHR42885">
    <property type="entry name" value="HISTIDINOL-PHOSPHATE AMINOTRANSFERASE-RELATED"/>
    <property type="match status" value="1"/>
</dbReference>
<dbReference type="GO" id="GO:0008483">
    <property type="term" value="F:transaminase activity"/>
    <property type="evidence" value="ECO:0007669"/>
    <property type="project" value="UniProtKB-KW"/>
</dbReference>
<sequence>MTHGGDIYTASEITGKSPYHIIDMSSSVNPIPLPNKIKRKVIEKFPFIHKYPDTEARQFKKIISEFYNIPFENIICGNGSTELIYLTVKTLKPASVLILEPTFTEYERACKVNGIEKIEKIFTLNREEIFERIKEKMQKRKYEIVFICNPNNPTGCLINKKEILRLASFYENTVFVVDEAFIDFVPDESLIKNAISKNIIVLRSLTKFYGLAGLRFGYAVTSSEIIEKMKIYRQPWSINSLAQWIAEEIIKDEEFKRQSYAFFMKEKEFFECTLNELKVKYFPSVANFYLIEIPKKGIFKYMIERGILIRDCSDFYGLNENFIRVSVKTRDENEKFFKELREFLRI</sequence>